<dbReference type="EMBL" id="HACA01002294">
    <property type="protein sequence ID" value="CDW19655.1"/>
    <property type="molecule type" value="Transcribed_RNA"/>
</dbReference>
<name>A0A0K2T1F0_LEPSM</name>
<evidence type="ECO:0000313" key="1">
    <source>
        <dbReference type="EMBL" id="CDW19655.1"/>
    </source>
</evidence>
<organism evidence="1">
    <name type="scientific">Lepeophtheirus salmonis</name>
    <name type="common">Salmon louse</name>
    <name type="synonym">Caligus salmonis</name>
    <dbReference type="NCBI Taxonomy" id="72036"/>
    <lineage>
        <taxon>Eukaryota</taxon>
        <taxon>Metazoa</taxon>
        <taxon>Ecdysozoa</taxon>
        <taxon>Arthropoda</taxon>
        <taxon>Crustacea</taxon>
        <taxon>Multicrustacea</taxon>
        <taxon>Hexanauplia</taxon>
        <taxon>Copepoda</taxon>
        <taxon>Siphonostomatoida</taxon>
        <taxon>Caligidae</taxon>
        <taxon>Lepeophtheirus</taxon>
    </lineage>
</organism>
<dbReference type="AlphaFoldDB" id="A0A0K2T1F0"/>
<accession>A0A0K2T1F0</accession>
<sequence>MTHIFLCWMNSELLQLYLIPHSELLQSIHPFHLRT</sequence>
<reference evidence="1" key="1">
    <citation type="submission" date="2014-05" db="EMBL/GenBank/DDBJ databases">
        <authorList>
            <person name="Chronopoulou M."/>
        </authorList>
    </citation>
    <scope>NUCLEOTIDE SEQUENCE</scope>
    <source>
        <tissue evidence="1">Whole organism</tissue>
    </source>
</reference>
<proteinExistence type="predicted"/>
<protein>
    <submittedName>
        <fullName evidence="1">Uncharacterized protein</fullName>
    </submittedName>
</protein>